<sequence>MYYSVVEHLPDNVAAHVIDLLDPIPSENPYEKLKNAVITRINKLNEDVLSNQLSCLKLGDKMPSQLLQDIRVLVGENKINDSNLIQMWTKYLPAEAKEVLASQSPDTPLEKLAELADLVHKCLYDKTATEIKSMGTVASVI</sequence>
<dbReference type="AlphaFoldDB" id="A0A5K3FQK3"/>
<feature type="domain" description="DUF7041" evidence="1">
    <location>
        <begin position="2"/>
        <end position="51"/>
    </location>
</feature>
<accession>A0A5K3FQK3</accession>
<dbReference type="Pfam" id="PF23055">
    <property type="entry name" value="DUF7041"/>
    <property type="match status" value="1"/>
</dbReference>
<organism evidence="2">
    <name type="scientific">Mesocestoides corti</name>
    <name type="common">Flatworm</name>
    <dbReference type="NCBI Taxonomy" id="53468"/>
    <lineage>
        <taxon>Eukaryota</taxon>
        <taxon>Metazoa</taxon>
        <taxon>Spiralia</taxon>
        <taxon>Lophotrochozoa</taxon>
        <taxon>Platyhelminthes</taxon>
        <taxon>Cestoda</taxon>
        <taxon>Eucestoda</taxon>
        <taxon>Cyclophyllidea</taxon>
        <taxon>Mesocestoididae</taxon>
        <taxon>Mesocestoides</taxon>
    </lineage>
</organism>
<evidence type="ECO:0000259" key="1">
    <source>
        <dbReference type="Pfam" id="PF23055"/>
    </source>
</evidence>
<dbReference type="InterPro" id="IPR055469">
    <property type="entry name" value="DUF7041"/>
</dbReference>
<protein>
    <submittedName>
        <fullName evidence="2">FH2 domain-containing protein</fullName>
    </submittedName>
</protein>
<name>A0A5K3FQK3_MESCO</name>
<dbReference type="WBParaSite" id="MCU_010491-RA">
    <property type="protein sequence ID" value="MCU_010491-RA"/>
    <property type="gene ID" value="MCU_010491"/>
</dbReference>
<evidence type="ECO:0000313" key="2">
    <source>
        <dbReference type="WBParaSite" id="MCU_010491-RA"/>
    </source>
</evidence>
<dbReference type="PANTHER" id="PTHR33327">
    <property type="entry name" value="ENDONUCLEASE"/>
    <property type="match status" value="1"/>
</dbReference>
<proteinExistence type="predicted"/>
<reference evidence="2" key="1">
    <citation type="submission" date="2019-11" db="UniProtKB">
        <authorList>
            <consortium name="WormBaseParasite"/>
        </authorList>
    </citation>
    <scope>IDENTIFICATION</scope>
</reference>
<dbReference type="PANTHER" id="PTHR33327:SF3">
    <property type="entry name" value="RNA-DIRECTED DNA POLYMERASE"/>
    <property type="match status" value="1"/>
</dbReference>